<keyword evidence="2 10" id="KW-0813">Transport</keyword>
<evidence type="ECO:0000256" key="11">
    <source>
        <dbReference type="SAM" id="MobiDB-lite"/>
    </source>
</evidence>
<dbReference type="PANTHER" id="PTHR38662">
    <property type="entry name" value="COBALT TRANSPORT PROTEIN CBIN"/>
    <property type="match status" value="1"/>
</dbReference>
<comment type="function">
    <text evidence="10">Part of the energy-coupling factor (ECF) transporter complex CbiMNOQ involved in cobalt import.</text>
</comment>
<comment type="similarity">
    <text evidence="10">Belongs to the CbiN family.</text>
</comment>
<feature type="region of interest" description="Disordered" evidence="11">
    <location>
        <begin position="109"/>
        <end position="144"/>
    </location>
</feature>
<evidence type="ECO:0000256" key="7">
    <source>
        <dbReference type="ARBA" id="ARBA00023065"/>
    </source>
</evidence>
<evidence type="ECO:0000256" key="8">
    <source>
        <dbReference type="ARBA" id="ARBA00023136"/>
    </source>
</evidence>
<feature type="compositionally biased region" description="Basic and acidic residues" evidence="11">
    <location>
        <begin position="112"/>
        <end position="126"/>
    </location>
</feature>
<sequence length="144" mass="15049">MPENTVAKVRQDNSLTGKSKWVTPVIIVLLVALFIISMVFGAKKTSSDEEGFGGTDDAAAEAAEQAGAKKWIEPIFQPNSGEVESGLFALQAALGAGIAGYALGRMSGRKKGREEAEHASDLHSVDDVPEAAVTSSEVNATDKS</sequence>
<comment type="subunit">
    <text evidence="10">Forms an energy-coupling factor (ECF) transporter complex composed of an ATP-binding protein (A component, CbiO), a transmembrane protein (T component, CbiQ) and 2 possible substrate-capture proteins (S components, CbiM and CbiN) of unknown stoichimetry.</text>
</comment>
<keyword evidence="3 10" id="KW-1003">Cell membrane</keyword>
<evidence type="ECO:0000256" key="5">
    <source>
        <dbReference type="ARBA" id="ARBA00022692"/>
    </source>
</evidence>
<dbReference type="NCBIfam" id="NF002780">
    <property type="entry name" value="PRK02898.1"/>
    <property type="match status" value="1"/>
</dbReference>
<keyword evidence="6 10" id="KW-1133">Transmembrane helix</keyword>
<dbReference type="GeneID" id="92879826"/>
<keyword evidence="1 10" id="KW-0171">Cobalt transport</keyword>
<evidence type="ECO:0000256" key="1">
    <source>
        <dbReference type="ARBA" id="ARBA00022426"/>
    </source>
</evidence>
<dbReference type="PANTHER" id="PTHR38662:SF1">
    <property type="entry name" value="COBALT TRANSPORT PROTEIN CBIN"/>
    <property type="match status" value="1"/>
</dbReference>
<protein>
    <recommendedName>
        <fullName evidence="10">Cobalt transport protein CbiN</fullName>
    </recommendedName>
    <alternativeName>
        <fullName evidence="10">Energy-coupling factor transporter probable substrate-capture protein CbiN</fullName>
        <shortName evidence="10">ECF transporter S component CbiN</shortName>
    </alternativeName>
</protein>
<dbReference type="AlphaFoldDB" id="A0AAD1KNI4"/>
<accession>A0AAD1KNI4</accession>
<dbReference type="InterPro" id="IPR003705">
    <property type="entry name" value="CbiN"/>
</dbReference>
<keyword evidence="4 10" id="KW-0169">Cobalamin biosynthesis</keyword>
<name>A0AAD1KNI4_9ACTN</name>
<evidence type="ECO:0000256" key="9">
    <source>
        <dbReference type="ARBA" id="ARBA00023285"/>
    </source>
</evidence>
<keyword evidence="5 10" id="KW-0812">Transmembrane</keyword>
<evidence type="ECO:0000256" key="2">
    <source>
        <dbReference type="ARBA" id="ARBA00022448"/>
    </source>
</evidence>
<gene>
    <name evidence="10" type="primary">cbiN</name>
    <name evidence="12" type="ORF">KB1_04720</name>
</gene>
<dbReference type="RefSeq" id="WP_002528884.1">
    <property type="nucleotide sequence ID" value="NZ_AP024747.1"/>
</dbReference>
<dbReference type="Pfam" id="PF02553">
    <property type="entry name" value="CbiN"/>
    <property type="match status" value="1"/>
</dbReference>
<keyword evidence="8 10" id="KW-0472">Membrane</keyword>
<reference evidence="12" key="1">
    <citation type="submission" date="2021-06" db="EMBL/GenBank/DDBJ databases">
        <title>Genome sequence of Cutibacterium modestum strain KB17-24694.</title>
        <authorList>
            <person name="Dekio I."/>
            <person name="Asahina A."/>
            <person name="Nishida M."/>
        </authorList>
    </citation>
    <scope>NUCLEOTIDE SEQUENCE</scope>
    <source>
        <strain evidence="12">KB17-24694</strain>
    </source>
</reference>
<dbReference type="EMBL" id="AP024747">
    <property type="protein sequence ID" value="BCY24482.1"/>
    <property type="molecule type" value="Genomic_DNA"/>
</dbReference>
<comment type="subcellular location">
    <subcellularLocation>
        <location evidence="10">Cell membrane</location>
        <topology evidence="10">Multi-pass membrane protein</topology>
    </subcellularLocation>
</comment>
<feature type="compositionally biased region" description="Polar residues" evidence="11">
    <location>
        <begin position="133"/>
        <end position="144"/>
    </location>
</feature>
<comment type="pathway">
    <text evidence="10">Cofactor biosynthesis; adenosylcobalamin biosynthesis.</text>
</comment>
<dbReference type="GO" id="GO:0015087">
    <property type="term" value="F:cobalt ion transmembrane transporter activity"/>
    <property type="evidence" value="ECO:0007669"/>
    <property type="project" value="UniProtKB-UniRule"/>
</dbReference>
<dbReference type="GO" id="GO:0009236">
    <property type="term" value="P:cobalamin biosynthetic process"/>
    <property type="evidence" value="ECO:0007669"/>
    <property type="project" value="UniProtKB-UniRule"/>
</dbReference>
<feature type="transmembrane region" description="Helical" evidence="10">
    <location>
        <begin position="86"/>
        <end position="104"/>
    </location>
</feature>
<dbReference type="HAMAP" id="MF_00330">
    <property type="entry name" value="CbiN"/>
    <property type="match status" value="1"/>
</dbReference>
<evidence type="ECO:0000256" key="10">
    <source>
        <dbReference type="HAMAP-Rule" id="MF_00330"/>
    </source>
</evidence>
<keyword evidence="7 10" id="KW-0406">Ion transport</keyword>
<dbReference type="GO" id="GO:0005886">
    <property type="term" value="C:plasma membrane"/>
    <property type="evidence" value="ECO:0007669"/>
    <property type="project" value="UniProtKB-SubCell"/>
</dbReference>
<evidence type="ECO:0000313" key="12">
    <source>
        <dbReference type="EMBL" id="BCY24482.1"/>
    </source>
</evidence>
<dbReference type="Proteomes" id="UP000825072">
    <property type="component" value="Chromosome 1"/>
</dbReference>
<evidence type="ECO:0000256" key="3">
    <source>
        <dbReference type="ARBA" id="ARBA00022475"/>
    </source>
</evidence>
<evidence type="ECO:0000256" key="4">
    <source>
        <dbReference type="ARBA" id="ARBA00022573"/>
    </source>
</evidence>
<evidence type="ECO:0000256" key="6">
    <source>
        <dbReference type="ARBA" id="ARBA00022989"/>
    </source>
</evidence>
<keyword evidence="9 10" id="KW-0170">Cobalt</keyword>
<evidence type="ECO:0000313" key="13">
    <source>
        <dbReference type="Proteomes" id="UP000825072"/>
    </source>
</evidence>
<organism evidence="12 13">
    <name type="scientific">Cutibacterium modestum</name>
    <dbReference type="NCBI Taxonomy" id="2559073"/>
    <lineage>
        <taxon>Bacteria</taxon>
        <taxon>Bacillati</taxon>
        <taxon>Actinomycetota</taxon>
        <taxon>Actinomycetes</taxon>
        <taxon>Propionibacteriales</taxon>
        <taxon>Propionibacteriaceae</taxon>
        <taxon>Cutibacterium</taxon>
    </lineage>
</organism>
<feature type="transmembrane region" description="Helical" evidence="10">
    <location>
        <begin position="21"/>
        <end position="42"/>
    </location>
</feature>
<proteinExistence type="inferred from homology"/>